<dbReference type="Gene3D" id="2.60.40.60">
    <property type="entry name" value="Cadherins"/>
    <property type="match status" value="19"/>
</dbReference>
<feature type="compositionally biased region" description="Acidic residues" evidence="14">
    <location>
        <begin position="2919"/>
        <end position="2934"/>
    </location>
</feature>
<evidence type="ECO:0000256" key="13">
    <source>
        <dbReference type="PROSITE-ProRule" id="PRU00076"/>
    </source>
</evidence>
<dbReference type="FunFam" id="2.10.25.10:FF:000006">
    <property type="entry name" value="Versican core protein-like isoform 1"/>
    <property type="match status" value="1"/>
</dbReference>
<dbReference type="SMART" id="SM00179">
    <property type="entry name" value="EGF_CA"/>
    <property type="match status" value="6"/>
</dbReference>
<evidence type="ECO:0000256" key="5">
    <source>
        <dbReference type="ARBA" id="ARBA00022737"/>
    </source>
</evidence>
<dbReference type="InterPro" id="IPR001791">
    <property type="entry name" value="Laminin_G"/>
</dbReference>
<dbReference type="SUPFAM" id="SSF49313">
    <property type="entry name" value="Cadherin-like"/>
    <property type="match status" value="20"/>
</dbReference>
<keyword evidence="11" id="KW-0325">Glycoprotein</keyword>
<feature type="domain" description="Cadherin" evidence="18">
    <location>
        <begin position="1349"/>
        <end position="1446"/>
    </location>
</feature>
<evidence type="ECO:0000259" key="17">
    <source>
        <dbReference type="PROSITE" id="PS50026"/>
    </source>
</evidence>
<evidence type="ECO:0000256" key="10">
    <source>
        <dbReference type="ARBA" id="ARBA00023157"/>
    </source>
</evidence>
<feature type="domain" description="Cadherin" evidence="18">
    <location>
        <begin position="1125"/>
        <end position="1242"/>
    </location>
</feature>
<dbReference type="FunFam" id="2.60.40.60:FF:000015">
    <property type="entry name" value="FAT atypical cadherin 1"/>
    <property type="match status" value="1"/>
</dbReference>
<feature type="disulfide bond" evidence="13">
    <location>
        <begin position="2620"/>
        <end position="2629"/>
    </location>
</feature>
<feature type="domain" description="Cadherin" evidence="18">
    <location>
        <begin position="1861"/>
        <end position="1969"/>
    </location>
</feature>
<dbReference type="FunFam" id="2.60.40.60:FF:000032">
    <property type="entry name" value="FAT atypical cadherin 1"/>
    <property type="match status" value="1"/>
</dbReference>
<dbReference type="PANTHER" id="PTHR24026">
    <property type="entry name" value="FAT ATYPICAL CADHERIN-RELATED"/>
    <property type="match status" value="1"/>
</dbReference>
<dbReference type="PRINTS" id="PR00205">
    <property type="entry name" value="CADHERIN"/>
</dbReference>
<feature type="domain" description="Cadherin" evidence="18">
    <location>
        <begin position="1652"/>
        <end position="1755"/>
    </location>
</feature>
<feature type="domain" description="Cadherin" evidence="18">
    <location>
        <begin position="1447"/>
        <end position="1545"/>
    </location>
</feature>
<feature type="region of interest" description="Disordered" evidence="14">
    <location>
        <begin position="2850"/>
        <end position="3001"/>
    </location>
</feature>
<keyword evidence="9 15" id="KW-0472">Membrane</keyword>
<dbReference type="PROSITE" id="PS01186">
    <property type="entry name" value="EGF_2"/>
    <property type="match status" value="3"/>
</dbReference>
<dbReference type="FunFam" id="2.60.40.60:FF:000020">
    <property type="entry name" value="Dachsous cadherin-related 1b"/>
    <property type="match status" value="2"/>
</dbReference>
<feature type="disulfide bond" evidence="13">
    <location>
        <begin position="2658"/>
        <end position="2667"/>
    </location>
</feature>
<evidence type="ECO:0000256" key="14">
    <source>
        <dbReference type="SAM" id="MobiDB-lite"/>
    </source>
</evidence>
<dbReference type="Gene3D" id="2.60.120.200">
    <property type="match status" value="1"/>
</dbReference>
<feature type="compositionally biased region" description="Basic and acidic residues" evidence="14">
    <location>
        <begin position="2985"/>
        <end position="3001"/>
    </location>
</feature>
<evidence type="ECO:0000259" key="18">
    <source>
        <dbReference type="PROSITE" id="PS50268"/>
    </source>
</evidence>
<dbReference type="EMBL" id="JQ439001">
    <property type="protein sequence ID" value="AFI99115.1"/>
    <property type="molecule type" value="mRNA"/>
</dbReference>
<dbReference type="SMART" id="SM00181">
    <property type="entry name" value="EGF"/>
    <property type="match status" value="7"/>
</dbReference>
<feature type="domain" description="Cadherin" evidence="18">
    <location>
        <begin position="616"/>
        <end position="716"/>
    </location>
</feature>
<dbReference type="InterPro" id="IPR018097">
    <property type="entry name" value="EGF_Ca-bd_CS"/>
</dbReference>
<protein>
    <submittedName>
        <fullName evidence="19">Fat protocadherin</fullName>
    </submittedName>
</protein>
<feature type="domain" description="EGF-like" evidence="17">
    <location>
        <begin position="2557"/>
        <end position="2593"/>
    </location>
</feature>
<feature type="disulfide bond" evidence="13">
    <location>
        <begin position="2506"/>
        <end position="2515"/>
    </location>
</feature>
<dbReference type="SUPFAM" id="SSF49899">
    <property type="entry name" value="Concanavalin A-like lectins/glucanases"/>
    <property type="match status" value="1"/>
</dbReference>
<evidence type="ECO:0000256" key="12">
    <source>
        <dbReference type="PROSITE-ProRule" id="PRU00043"/>
    </source>
</evidence>
<dbReference type="FunFam" id="2.60.40.60:FF:000021">
    <property type="entry name" value="FAT atypical cadherin 1"/>
    <property type="match status" value="1"/>
</dbReference>
<feature type="domain" description="EGF-like" evidence="17">
    <location>
        <begin position="2438"/>
        <end position="2474"/>
    </location>
</feature>
<dbReference type="GO" id="GO:0007156">
    <property type="term" value="P:homophilic cell adhesion via plasma membrane adhesion molecules"/>
    <property type="evidence" value="ECO:0007669"/>
    <property type="project" value="InterPro"/>
</dbReference>
<keyword evidence="5" id="KW-0677">Repeat</keyword>
<feature type="domain" description="Cadherin" evidence="18">
    <location>
        <begin position="1"/>
        <end position="100"/>
    </location>
</feature>
<feature type="non-terminal residue" evidence="19">
    <location>
        <position position="1"/>
    </location>
</feature>
<evidence type="ECO:0000313" key="19">
    <source>
        <dbReference type="EMBL" id="AFI99115.1"/>
    </source>
</evidence>
<keyword evidence="3 15" id="KW-0812">Transmembrane</keyword>
<evidence type="ECO:0000256" key="1">
    <source>
        <dbReference type="ARBA" id="ARBA00004167"/>
    </source>
</evidence>
<proteinExistence type="evidence at transcript level"/>
<reference evidence="19" key="1">
    <citation type="submission" date="2012-01" db="EMBL/GenBank/DDBJ databases">
        <title>Conserved Wnt/PCP pathway proteins in a hydrozoan Clytia hemisphaerica.</title>
        <authorList>
            <person name="Momose T."/>
            <person name="Houliston E."/>
        </authorList>
    </citation>
    <scope>NUCLEOTIDE SEQUENCE</scope>
</reference>
<dbReference type="Pfam" id="PF00028">
    <property type="entry name" value="Cadherin"/>
    <property type="match status" value="11"/>
</dbReference>
<evidence type="ECO:0000256" key="2">
    <source>
        <dbReference type="ARBA" id="ARBA00022536"/>
    </source>
</evidence>
<dbReference type="PROSITE" id="PS00232">
    <property type="entry name" value="CADHERIN_1"/>
    <property type="match status" value="4"/>
</dbReference>
<dbReference type="SMART" id="SM00112">
    <property type="entry name" value="CA"/>
    <property type="match status" value="18"/>
</dbReference>
<dbReference type="InterPro" id="IPR013320">
    <property type="entry name" value="ConA-like_dom_sf"/>
</dbReference>
<feature type="domain" description="Laminin G" evidence="16">
    <location>
        <begin position="2259"/>
        <end position="2436"/>
    </location>
</feature>
<dbReference type="SUPFAM" id="SSF57196">
    <property type="entry name" value="EGF/Laminin"/>
    <property type="match status" value="6"/>
</dbReference>
<evidence type="ECO:0000256" key="4">
    <source>
        <dbReference type="ARBA" id="ARBA00022729"/>
    </source>
</evidence>
<dbReference type="PROSITE" id="PS50025">
    <property type="entry name" value="LAM_G_DOMAIN"/>
    <property type="match status" value="1"/>
</dbReference>
<feature type="domain" description="Cadherin" evidence="18">
    <location>
        <begin position="1243"/>
        <end position="1348"/>
    </location>
</feature>
<feature type="domain" description="Cadherin" evidence="18">
    <location>
        <begin position="919"/>
        <end position="1022"/>
    </location>
</feature>
<keyword evidence="7" id="KW-0130">Cell adhesion</keyword>
<dbReference type="CDD" id="cd00053">
    <property type="entry name" value="EGF"/>
    <property type="match status" value="1"/>
</dbReference>
<dbReference type="CDD" id="cd11304">
    <property type="entry name" value="Cadherin_repeat"/>
    <property type="match status" value="18"/>
</dbReference>
<dbReference type="CDD" id="cd00054">
    <property type="entry name" value="EGF_CA"/>
    <property type="match status" value="5"/>
</dbReference>
<dbReference type="PROSITE" id="PS01187">
    <property type="entry name" value="EGF_CA"/>
    <property type="match status" value="1"/>
</dbReference>
<feature type="disulfide bond" evidence="13">
    <location>
        <begin position="2545"/>
        <end position="2554"/>
    </location>
</feature>
<dbReference type="FunFam" id="2.60.40.60:FF:000053">
    <property type="entry name" value="FAT atypical cadherin 3"/>
    <property type="match status" value="1"/>
</dbReference>
<dbReference type="PROSITE" id="PS50268">
    <property type="entry name" value="CADHERIN_2"/>
    <property type="match status" value="16"/>
</dbReference>
<evidence type="ECO:0000256" key="11">
    <source>
        <dbReference type="ARBA" id="ARBA00023180"/>
    </source>
</evidence>
<feature type="domain" description="Cadherin" evidence="18">
    <location>
        <begin position="1756"/>
        <end position="1861"/>
    </location>
</feature>
<dbReference type="InterPro" id="IPR000742">
    <property type="entry name" value="EGF"/>
</dbReference>
<feature type="domain" description="Cadherin" evidence="18">
    <location>
        <begin position="441"/>
        <end position="512"/>
    </location>
</feature>
<dbReference type="FunFam" id="2.60.40.60:FF:000033">
    <property type="entry name" value="FAT atypical cadherin 1"/>
    <property type="match status" value="1"/>
</dbReference>
<organism evidence="19">
    <name type="scientific">Clytia hemisphaerica</name>
    <dbReference type="NCBI Taxonomy" id="252671"/>
    <lineage>
        <taxon>Eukaryota</taxon>
        <taxon>Metazoa</taxon>
        <taxon>Cnidaria</taxon>
        <taxon>Hydrozoa</taxon>
        <taxon>Hydroidolina</taxon>
        <taxon>Leptothecata</taxon>
        <taxon>Obeliida</taxon>
        <taxon>Clytiidae</taxon>
        <taxon>Clytia</taxon>
    </lineage>
</organism>
<feature type="domain" description="Cadherin" evidence="18">
    <location>
        <begin position="717"/>
        <end position="823"/>
    </location>
</feature>
<feature type="domain" description="EGF-like" evidence="17">
    <location>
        <begin position="2594"/>
        <end position="2630"/>
    </location>
</feature>
<dbReference type="FunFam" id="2.60.40.60:FF:000037">
    <property type="entry name" value="FAT atypical cadherin 1"/>
    <property type="match status" value="1"/>
</dbReference>
<evidence type="ECO:0000259" key="16">
    <source>
        <dbReference type="PROSITE" id="PS50025"/>
    </source>
</evidence>
<dbReference type="GO" id="GO:0005509">
    <property type="term" value="F:calcium ion binding"/>
    <property type="evidence" value="ECO:0007669"/>
    <property type="project" value="UniProtKB-UniRule"/>
</dbReference>
<feature type="domain" description="EGF-like" evidence="17">
    <location>
        <begin position="2632"/>
        <end position="2668"/>
    </location>
</feature>
<dbReference type="InterPro" id="IPR020894">
    <property type="entry name" value="Cadherin_CS"/>
</dbReference>
<accession>I1YAR2</accession>
<dbReference type="Gene3D" id="2.10.25.10">
    <property type="entry name" value="Laminin"/>
    <property type="match status" value="7"/>
</dbReference>
<feature type="domain" description="Cadherin" evidence="18">
    <location>
        <begin position="513"/>
        <end position="616"/>
    </location>
</feature>
<feature type="domain" description="EGF-like" evidence="17">
    <location>
        <begin position="2475"/>
        <end position="2516"/>
    </location>
</feature>
<feature type="transmembrane region" description="Helical" evidence="15">
    <location>
        <begin position="2681"/>
        <end position="2705"/>
    </location>
</feature>
<evidence type="ECO:0000256" key="8">
    <source>
        <dbReference type="ARBA" id="ARBA00022989"/>
    </source>
</evidence>
<evidence type="ECO:0000256" key="9">
    <source>
        <dbReference type="ARBA" id="ARBA00023136"/>
    </source>
</evidence>
<dbReference type="PROSITE" id="PS00010">
    <property type="entry name" value="ASX_HYDROXYL"/>
    <property type="match status" value="3"/>
</dbReference>
<dbReference type="PROSITE" id="PS50026">
    <property type="entry name" value="EGF_3"/>
    <property type="match status" value="6"/>
</dbReference>
<comment type="caution">
    <text evidence="13">Lacks conserved residue(s) required for the propagation of feature annotation.</text>
</comment>
<dbReference type="Pfam" id="PF02210">
    <property type="entry name" value="Laminin_G_2"/>
    <property type="match status" value="1"/>
</dbReference>
<feature type="compositionally biased region" description="Low complexity" evidence="14">
    <location>
        <begin position="2881"/>
        <end position="2908"/>
    </location>
</feature>
<dbReference type="InterPro" id="IPR000152">
    <property type="entry name" value="EGF-type_Asp/Asn_hydroxyl_site"/>
</dbReference>
<dbReference type="FunFam" id="2.10.25.10:FF:000012">
    <property type="entry name" value="Delta-like protein"/>
    <property type="match status" value="1"/>
</dbReference>
<dbReference type="SMART" id="SM00282">
    <property type="entry name" value="LamG"/>
    <property type="match status" value="1"/>
</dbReference>
<dbReference type="InterPro" id="IPR002126">
    <property type="entry name" value="Cadherin-like_dom"/>
</dbReference>
<sequence>EVLDSTPVGSSVMAVYATDKDTGSNARLSYSFQKENQYFGVDSKTGIVHIKKSLKDVANKSLTLMTIATDHGQKAYSGNAKLKIFVSYDFQRLEFSKPEYKFSISENLPKGTLVSDSIKMNVSKVLYEIVADRPGDCSTKFWLGPFTAILLTYDVLDAEEFGSCTFKVVARVHNKMVSRTRLFLTILNVNDNKPEFLNTSYTGHVTESMNSNTPVSQSDDTPLRVVAKDLDDGINGQIKYSFVEKLANIYFTIDEKTGEIRTNFVLDCEKHPTEFEFNVKATDEGTPTFYSIVPLTISVKNINDRIPGFVDLKIMSVRLPAYEGMIVGRLKAKDYDIVPEELIFELPDQNEVFDVHPKSGDVFVKDPSKLTNQRMLMVQAKVSDSLFHSIVSFQIQIIRYKEDSNFKFIPSVISAQVVENQENTDKPIGLVNPIGYLIGEQIHFRILNPVPVFKMGKVSGLIEVNPNSTFDREEIANYEIHVEAWKVSNPQMVARALVNVTVADQNDNKPEFVQKKFYKAIDIDDAVGTDLLMVTAVDRDAGENARIRYSMVSGDGQEFFSIHPQTGQVTLKKKFIKSKASKQYSIVVKASDHGTPSLSSEATVEMFIINKDQPKFKSNYYGNVAEDAQIGDKVVTVYATGPKNRQVYYQIVAGDEYEQFHVGFASGEVIVAGRLDHTKTSSYSMKIRAIDSLTGSWSDTTCDVTILDVNNHYPIFEKTFYVVDVKENVATGSSILKVSAHDQDIKENADITYTSTSLGEDSMDYLSIDHLNGLLTLAHPLDAETKTHHLVQVTASDNGTPRKSSFTYVEIRVQDVNDNPPKFLSPELTFTYSQYEDEAHFVGQVHAYDADSSDSLTYSIVPSSDYLMVAKDTGSVYLKRDPSPLQQIKATIQVTDGLYKDTIHIIVLRTGSNNHVPELSQNLMATVKENNAPKSELVMKLEAKDPDIGAYGNVTFLLDDNYSNKYFTLKVDGSLFTTDVVFDREDIAEFILPVRAVDGGGLFTLANVTVTVQDENDCTPQFEFTSYEAHVSTSQVSEESLIHALAIDDDFESNSELKYVAHGLDYASPLVVDNKTGLISLAGYAKGLKYQFSVQVSDNGYPILQSRTGIQVSVKRWDHRVFAFSNNSYTVNVAEDKAVGSILTQLTARLKDYKGSIKYGSARLKDYKGSIKYGFIDGNLPYTKASDYFTIESGKIRIKSALDYEQITYFKLLVKARADNGESTNAFVYIHVRNINDNKPRFDPSTITVKISENTPVHSRVIQVKARDVDDPYGDQLTYKINNGDAEGMFLIDESSGWVYVKKPLDREVQETHKLIIQVSDATKGTINTAELSLTINLSDVNDWAPKFTRDRYEFKMKENAISSHVIGQLKSHDKDLDSVVRYYFDPLEKSNRMFSLDPQSGVITLLRPIPPDTYTFKVIAFDGVNRNSATVIITVEDIDDKNPQCLQAYYKIDVAEDWPISDALTKFRVKKGDAKDTLSFYVQGDGNSKFEVSEQGTLKAILPLDYEQTPSEKFKIMVVDQSGHKCNSDIFLNLRDVNDNRPSFDQDLHTTTVRENTSQSVVIAQVRATDLDSYDNRKLTYSIIKNNEQRIFAIDQRGIVTVNDPSKINRKKQPAYSLVIQAKDKGSPSLSSNTKLQIAVLSASDIPPKFQQLGYEFNITENNEKDAVIGRIYVTASKNLIEEKIVMSVINDESGLFTVTSNDFTMKVKASLDYEKASRYAFDLKAHYESIPTLSSTVRVMVQVNDQNDHKPQFKEKKFDLQIDENVRSGTFFLLAYAEDKDGSRENSLVTYRLIGGPPSLPFKIGPQSGEIRVDGSLDHEKINLYQFEIEARDNGRPSFASTVKVLVNITDLNDNAPIIQGCHRVIVQERKPTGSDLLTLSINDVDSPQNGAPFSCSLLEGDSNQFEISSIEGGTKCVISSKELFEKTVKDEYNVVIRVADSGAPTQYSDCTIDVKVVEESYHPPVIQSPKIFYVIVAPPYGWTTIGQIKVFDEDKSDIHQYQIVGGNEANIFHIQSASGVIEGKPIEGSYSLSVEVSDGKYGDEAVFKIVVNEFNEKLKKQSVSVVINGVDVRTFVDHKMVDFVKLVAALSGTIKENVFIWSIADHNQTPMSSRKRRNADQSVVVALAVKGIQDNQYIQPSNLRSYIENSRSDFQQLDLQVSVSNTECQSTKCPTNQQCVVTLTPKAPIVSLFLPTGYMSFVSQEKCYCSDGSEGPVCLETNPCSHNPCKIGEKCVVTSTYFKCECMEHDKCDPSVDTVTLKGDSYVTYQLKQNFDELFDQLSMKFRTEATTTEYLFHAYGNDFFILEIDKRGRIKARFDFGSGVGFLVIDDPVVNDGKWHHINVERYGNYVAMVLDEKHGLKKEARAPGSSAKININGRGVQIGAGLTHDGKPLFGFKGCIKEPKLNNQPLPFSGTSDIVQSVAAHKVYPNCKDSGLCSEEKCPRFSVCMNTLSSYHCQCLPGHYGPLCKTKLTCKDNPCQNNARCTYEQARDGSVSYKCTCKQGFTGGKCQIALGPCASRPCLNGGQCIAVNENSYICKCALGFTGNKCSINTNPCASSPCRNGGTCKNKYNAYQCICPPGKTGKQCSDGENCLFNKCLNGGSCMESDGGSLCTCARGFFGLRCQHDVDECLLSGNCKDTTCVNTYGDYYCNCTTGDRLKVCPIASTGDGDSGIPILYLVVGGAGVLLLIIIVILCCCFFKKRKRDQVPSHLDSHAKYPLNRYLPHDGDEMAFFPPSPPPRGELLPPAYYEETDQASAAMYDPSLVTFSGASSPDECVKKVPLKLSPSVEYVSEDEEMKSMPGYHWDYSEVPEDMIYRKMSREGSRILPTKTDQYYDDENLECVDMPELPERPASRRSSLPGYSESEAEIPELPELPQQVRLSRQSLRSSNQSPPNINPISSSEFRNRYSLLSDENEQDASYLQDDDGGETTMSELTRVTRPRMSDGFYQRYRRESESSASDELDGYTETSFNSDDDATEHDPLDPANTRKLERDIQKLIKDLQRRTEED</sequence>
<dbReference type="Pfam" id="PF12661">
    <property type="entry name" value="hEGF"/>
    <property type="match status" value="1"/>
</dbReference>
<dbReference type="InterPro" id="IPR015919">
    <property type="entry name" value="Cadherin-like_sf"/>
</dbReference>
<dbReference type="PANTHER" id="PTHR24026:SF126">
    <property type="entry name" value="PROTOCADHERIN FAT 4"/>
    <property type="match status" value="1"/>
</dbReference>
<keyword evidence="8 15" id="KW-1133">Transmembrane helix</keyword>
<dbReference type="CDD" id="cd00110">
    <property type="entry name" value="LamG"/>
    <property type="match status" value="1"/>
</dbReference>
<evidence type="ECO:0000256" key="15">
    <source>
        <dbReference type="SAM" id="Phobius"/>
    </source>
</evidence>
<evidence type="ECO:0000256" key="3">
    <source>
        <dbReference type="ARBA" id="ARBA00022692"/>
    </source>
</evidence>
<dbReference type="InterPro" id="IPR013032">
    <property type="entry name" value="EGF-like_CS"/>
</dbReference>
<keyword evidence="6 12" id="KW-0106">Calcium</keyword>
<feature type="domain" description="Cadherin" evidence="18">
    <location>
        <begin position="96"/>
        <end position="196"/>
    </location>
</feature>
<evidence type="ECO:0000256" key="7">
    <source>
        <dbReference type="ARBA" id="ARBA00022889"/>
    </source>
</evidence>
<feature type="disulfide bond" evidence="13">
    <location>
        <begin position="2464"/>
        <end position="2473"/>
    </location>
</feature>
<feature type="disulfide bond" evidence="13">
    <location>
        <begin position="2583"/>
        <end position="2592"/>
    </location>
</feature>
<feature type="domain" description="EGF-like" evidence="17">
    <location>
        <begin position="2518"/>
        <end position="2555"/>
    </location>
</feature>
<dbReference type="InterPro" id="IPR001881">
    <property type="entry name" value="EGF-like_Ca-bd_dom"/>
</dbReference>
<dbReference type="Pfam" id="PF00008">
    <property type="entry name" value="EGF"/>
    <property type="match status" value="3"/>
</dbReference>
<keyword evidence="10 13" id="KW-1015">Disulfide bond</keyword>
<feature type="domain" description="Cadherin" evidence="18">
    <location>
        <begin position="197"/>
        <end position="309"/>
    </location>
</feature>
<feature type="domain" description="Cadherin" evidence="18">
    <location>
        <begin position="1546"/>
        <end position="1651"/>
    </location>
</feature>
<dbReference type="GO" id="GO:0005886">
    <property type="term" value="C:plasma membrane"/>
    <property type="evidence" value="ECO:0007669"/>
    <property type="project" value="UniProtKB-SubCell"/>
</dbReference>
<name>I1YAR2_9CNID</name>
<evidence type="ECO:0000256" key="6">
    <source>
        <dbReference type="ARBA" id="ARBA00022837"/>
    </source>
</evidence>
<comment type="subcellular location">
    <subcellularLocation>
        <location evidence="1">Membrane</location>
        <topology evidence="1">Single-pass membrane protein</topology>
    </subcellularLocation>
</comment>
<keyword evidence="4" id="KW-0732">Signal</keyword>
<keyword evidence="2 13" id="KW-0245">EGF-like domain</keyword>
<dbReference type="PROSITE" id="PS00022">
    <property type="entry name" value="EGF_1"/>
    <property type="match status" value="5"/>
</dbReference>